<evidence type="ECO:0000313" key="2">
    <source>
        <dbReference type="EMBL" id="MBF0965748.1"/>
    </source>
</evidence>
<comment type="caution">
    <text evidence="2">The sequence shown here is derived from an EMBL/GenBank/DDBJ whole genome shotgun (WGS) entry which is preliminary data.</text>
</comment>
<dbReference type="AlphaFoldDB" id="A0A929RMT4"/>
<protein>
    <submittedName>
        <fullName evidence="2">Siphovirus ReqiPepy6 Gp37-like family protein</fullName>
    </submittedName>
</protein>
<sequence length="369" mass="41687">MRLIVLDKNFDTLGAISVFNTLIWTSRYYATGVFELHMPADLFDLLSTGKYLYRNDSKRLGVIREVNFSKDNKGARTAYCKGYFAEDLLNTRVIDTQQRLTGKPGAIGRALVDRYFISPSDKNRVISNIKLGAADNLGESVTVTVTGDNVGDKLFKIEKTQEMSHRLAYDYLTNDLTFEVWKGKDRTDAQTENSWAIFSDSFYNVKNAQYNRDDSSFKNFAYVAGEGEGSARMIVTVDLRASSSEERHELYVDARDLQSTYTDGAGTEHSYTASQYKQMLRQRGLEKLAEYEVLEVANSDVDPNANLVYGVDFDLGDLCTYRYTDINIECTKRITEIQEVFEGSKRTLSVVFGAEGATSITKLIKREVT</sequence>
<accession>A0A929RMT4</accession>
<reference evidence="2" key="1">
    <citation type="submission" date="2020-04" db="EMBL/GenBank/DDBJ databases">
        <title>Deep metagenomics examines the oral microbiome during advanced dental caries in children, revealing novel taxa and co-occurrences with host molecules.</title>
        <authorList>
            <person name="Baker J.L."/>
            <person name="Morton J.T."/>
            <person name="Dinis M."/>
            <person name="Alvarez R."/>
            <person name="Tran N.C."/>
            <person name="Knight R."/>
            <person name="Edlund A."/>
        </authorList>
    </citation>
    <scope>NUCLEOTIDE SEQUENCE</scope>
    <source>
        <strain evidence="2">JCVI_30_bin.13</strain>
    </source>
</reference>
<name>A0A929RMT4_9ACTO</name>
<evidence type="ECO:0000259" key="1">
    <source>
        <dbReference type="Pfam" id="PF14594"/>
    </source>
</evidence>
<dbReference type="Proteomes" id="UP000759246">
    <property type="component" value="Unassembled WGS sequence"/>
</dbReference>
<evidence type="ECO:0000313" key="3">
    <source>
        <dbReference type="Proteomes" id="UP000759246"/>
    </source>
</evidence>
<gene>
    <name evidence="2" type="ORF">HXK09_01000</name>
</gene>
<dbReference type="InterPro" id="IPR029432">
    <property type="entry name" value="Gp28/Gp37-like_dom"/>
</dbReference>
<proteinExistence type="predicted"/>
<feature type="domain" description="Gp28/Gp37-like" evidence="1">
    <location>
        <begin position="5"/>
        <end position="353"/>
    </location>
</feature>
<organism evidence="2 3">
    <name type="scientific">Actinomyces bouchesdurhonensis</name>
    <dbReference type="NCBI Taxonomy" id="1852361"/>
    <lineage>
        <taxon>Bacteria</taxon>
        <taxon>Bacillati</taxon>
        <taxon>Actinomycetota</taxon>
        <taxon>Actinomycetes</taxon>
        <taxon>Actinomycetales</taxon>
        <taxon>Actinomycetaceae</taxon>
        <taxon>Actinomyces</taxon>
    </lineage>
</organism>
<dbReference type="Pfam" id="PF14594">
    <property type="entry name" value="Sipho_Gp37"/>
    <property type="match status" value="1"/>
</dbReference>
<dbReference type="EMBL" id="JABZGF010000009">
    <property type="protein sequence ID" value="MBF0965748.1"/>
    <property type="molecule type" value="Genomic_DNA"/>
</dbReference>